<dbReference type="EMBL" id="UZAH01000982">
    <property type="protein sequence ID" value="VDO19417.1"/>
    <property type="molecule type" value="Genomic_DNA"/>
</dbReference>
<dbReference type="AlphaFoldDB" id="A0A183F4E2"/>
<evidence type="ECO:0000313" key="1">
    <source>
        <dbReference type="EMBL" id="VDO19417.1"/>
    </source>
</evidence>
<keyword evidence="2" id="KW-1185">Reference proteome</keyword>
<dbReference type="Proteomes" id="UP000050761">
    <property type="component" value="Unassembled WGS sequence"/>
</dbReference>
<dbReference type="WBParaSite" id="HPBE_0000103401-mRNA-1">
    <property type="protein sequence ID" value="HPBE_0000103401-mRNA-1"/>
    <property type="gene ID" value="HPBE_0000103401"/>
</dbReference>
<organism evidence="2 3">
    <name type="scientific">Heligmosomoides polygyrus</name>
    <name type="common">Parasitic roundworm</name>
    <dbReference type="NCBI Taxonomy" id="6339"/>
    <lineage>
        <taxon>Eukaryota</taxon>
        <taxon>Metazoa</taxon>
        <taxon>Ecdysozoa</taxon>
        <taxon>Nematoda</taxon>
        <taxon>Chromadorea</taxon>
        <taxon>Rhabditida</taxon>
        <taxon>Rhabditina</taxon>
        <taxon>Rhabditomorpha</taxon>
        <taxon>Strongyloidea</taxon>
        <taxon>Heligmosomidae</taxon>
        <taxon>Heligmosomoides</taxon>
    </lineage>
</organism>
<dbReference type="OrthoDB" id="5904333at2759"/>
<evidence type="ECO:0000313" key="2">
    <source>
        <dbReference type="Proteomes" id="UP000050761"/>
    </source>
</evidence>
<reference evidence="1 2" key="1">
    <citation type="submission" date="2018-11" db="EMBL/GenBank/DDBJ databases">
        <authorList>
            <consortium name="Pathogen Informatics"/>
        </authorList>
    </citation>
    <scope>NUCLEOTIDE SEQUENCE [LARGE SCALE GENOMIC DNA]</scope>
</reference>
<accession>A0A183F4E2</accession>
<gene>
    <name evidence="1" type="ORF">HPBE_LOCUS1035</name>
</gene>
<proteinExistence type="predicted"/>
<name>A0A183F4E2_HELPZ</name>
<dbReference type="PROSITE" id="PS51257">
    <property type="entry name" value="PROKAR_LIPOPROTEIN"/>
    <property type="match status" value="1"/>
</dbReference>
<sequence length="91" mass="10030">MMEPLRRAMKTSSMNSPPIPTIATSSCSHVIFRMMDVACSLSLRYPTHSPGTIRPEHLKNLPPVPVITLAPLFACYMLECNLGEPTIASMK</sequence>
<accession>A0A3P7UAT8</accession>
<reference evidence="3" key="2">
    <citation type="submission" date="2019-09" db="UniProtKB">
        <authorList>
            <consortium name="WormBaseParasite"/>
        </authorList>
    </citation>
    <scope>IDENTIFICATION</scope>
</reference>
<protein>
    <submittedName>
        <fullName evidence="3">Ovule protein</fullName>
    </submittedName>
</protein>
<evidence type="ECO:0000313" key="3">
    <source>
        <dbReference type="WBParaSite" id="HPBE_0000103401-mRNA-1"/>
    </source>
</evidence>